<evidence type="ECO:0000313" key="1">
    <source>
        <dbReference type="Proteomes" id="UP000887576"/>
    </source>
</evidence>
<protein>
    <submittedName>
        <fullName evidence="2">Uncharacterized protein</fullName>
    </submittedName>
</protein>
<organism evidence="1 2">
    <name type="scientific">Panagrolaimus sp. JU765</name>
    <dbReference type="NCBI Taxonomy" id="591449"/>
    <lineage>
        <taxon>Eukaryota</taxon>
        <taxon>Metazoa</taxon>
        <taxon>Ecdysozoa</taxon>
        <taxon>Nematoda</taxon>
        <taxon>Chromadorea</taxon>
        <taxon>Rhabditida</taxon>
        <taxon>Tylenchina</taxon>
        <taxon>Panagrolaimomorpha</taxon>
        <taxon>Panagrolaimoidea</taxon>
        <taxon>Panagrolaimidae</taxon>
        <taxon>Panagrolaimus</taxon>
    </lineage>
</organism>
<accession>A0AC34RN36</accession>
<proteinExistence type="predicted"/>
<dbReference type="WBParaSite" id="JU765_v2.g805.t1">
    <property type="protein sequence ID" value="JU765_v2.g805.t1"/>
    <property type="gene ID" value="JU765_v2.g805"/>
</dbReference>
<dbReference type="Proteomes" id="UP000887576">
    <property type="component" value="Unplaced"/>
</dbReference>
<name>A0AC34RN36_9BILA</name>
<sequence>MPTLVHGFRVNESTFNEFKEIAEKNFQNFLANFLVFMEPLNLFKDKLIQKQNTILIPQEEDEEEKIMLEKKKKEKNEKEAVDEKTMNGIGKNKEKVVKGKEKKLSAEGNEKEGEKLKKDDKNKKVKDETETKIEEDDEEEDELFNEMFEQVAIDFRLLQMIRMGML</sequence>
<evidence type="ECO:0000313" key="2">
    <source>
        <dbReference type="WBParaSite" id="JU765_v2.g805.t1"/>
    </source>
</evidence>
<reference evidence="2" key="1">
    <citation type="submission" date="2022-11" db="UniProtKB">
        <authorList>
            <consortium name="WormBaseParasite"/>
        </authorList>
    </citation>
    <scope>IDENTIFICATION</scope>
</reference>